<feature type="region of interest" description="Disordered" evidence="2">
    <location>
        <begin position="563"/>
        <end position="590"/>
    </location>
</feature>
<feature type="compositionally biased region" description="Polar residues" evidence="2">
    <location>
        <begin position="478"/>
        <end position="495"/>
    </location>
</feature>
<reference evidence="3" key="1">
    <citation type="submission" date="2022-07" db="EMBL/GenBank/DDBJ databases">
        <title>Fungi with potential for degradation of polypropylene.</title>
        <authorList>
            <person name="Gostincar C."/>
        </authorList>
    </citation>
    <scope>NUCLEOTIDE SEQUENCE</scope>
    <source>
        <strain evidence="3">EXF-13287</strain>
    </source>
</reference>
<feature type="compositionally biased region" description="Basic and acidic residues" evidence="2">
    <location>
        <begin position="920"/>
        <end position="933"/>
    </location>
</feature>
<organism evidence="3 4">
    <name type="scientific">Coniochaeta hoffmannii</name>
    <dbReference type="NCBI Taxonomy" id="91930"/>
    <lineage>
        <taxon>Eukaryota</taxon>
        <taxon>Fungi</taxon>
        <taxon>Dikarya</taxon>
        <taxon>Ascomycota</taxon>
        <taxon>Pezizomycotina</taxon>
        <taxon>Sordariomycetes</taxon>
        <taxon>Sordariomycetidae</taxon>
        <taxon>Coniochaetales</taxon>
        <taxon>Coniochaetaceae</taxon>
        <taxon>Coniochaeta</taxon>
    </lineage>
</organism>
<protein>
    <submittedName>
        <fullName evidence="3">Uncharacterized protein</fullName>
    </submittedName>
</protein>
<proteinExistence type="predicted"/>
<feature type="compositionally biased region" description="Low complexity" evidence="2">
    <location>
        <begin position="831"/>
        <end position="854"/>
    </location>
</feature>
<feature type="compositionally biased region" description="Low complexity" evidence="2">
    <location>
        <begin position="501"/>
        <end position="514"/>
    </location>
</feature>
<comment type="caution">
    <text evidence="3">The sequence shown here is derived from an EMBL/GenBank/DDBJ whole genome shotgun (WGS) entry which is preliminary data.</text>
</comment>
<feature type="compositionally biased region" description="Basic and acidic residues" evidence="2">
    <location>
        <begin position="895"/>
        <end position="906"/>
    </location>
</feature>
<feature type="region of interest" description="Disordered" evidence="2">
    <location>
        <begin position="689"/>
        <end position="785"/>
    </location>
</feature>
<dbReference type="Proteomes" id="UP001174691">
    <property type="component" value="Unassembled WGS sequence"/>
</dbReference>
<gene>
    <name evidence="3" type="ORF">NKR19_g5744</name>
</gene>
<evidence type="ECO:0000256" key="1">
    <source>
        <dbReference type="SAM" id="Coils"/>
    </source>
</evidence>
<feature type="region of interest" description="Disordered" evidence="2">
    <location>
        <begin position="1"/>
        <end position="29"/>
    </location>
</feature>
<feature type="compositionally biased region" description="Polar residues" evidence="2">
    <location>
        <begin position="234"/>
        <end position="247"/>
    </location>
</feature>
<feature type="compositionally biased region" description="Polar residues" evidence="2">
    <location>
        <begin position="753"/>
        <end position="780"/>
    </location>
</feature>
<accession>A0AA38VRZ3</accession>
<feature type="compositionally biased region" description="Low complexity" evidence="2">
    <location>
        <begin position="314"/>
        <end position="331"/>
    </location>
</feature>
<keyword evidence="1" id="KW-0175">Coiled coil</keyword>
<feature type="compositionally biased region" description="Polar residues" evidence="2">
    <location>
        <begin position="695"/>
        <end position="711"/>
    </location>
</feature>
<feature type="compositionally biased region" description="Basic and acidic residues" evidence="2">
    <location>
        <begin position="395"/>
        <end position="406"/>
    </location>
</feature>
<feature type="compositionally biased region" description="Polar residues" evidence="2">
    <location>
        <begin position="351"/>
        <end position="385"/>
    </location>
</feature>
<feature type="coiled-coil region" evidence="1">
    <location>
        <begin position="649"/>
        <end position="676"/>
    </location>
</feature>
<feature type="region of interest" description="Disordered" evidence="2">
    <location>
        <begin position="109"/>
        <end position="139"/>
    </location>
</feature>
<evidence type="ECO:0000313" key="3">
    <source>
        <dbReference type="EMBL" id="KAJ9149192.1"/>
    </source>
</evidence>
<dbReference type="AlphaFoldDB" id="A0AA38VRZ3"/>
<name>A0AA38VRZ3_9PEZI</name>
<evidence type="ECO:0000256" key="2">
    <source>
        <dbReference type="SAM" id="MobiDB-lite"/>
    </source>
</evidence>
<feature type="region of interest" description="Disordered" evidence="2">
    <location>
        <begin position="303"/>
        <end position="514"/>
    </location>
</feature>
<sequence>MGRTSKFTFPVPGRRQKKPVPSPASDVSAPLTKAQKILGTGELNVDSPVIAKDHSRFWETRSNSGISISVSESTAAYTNDTGLGRLDEGEVVHGVSGRHARWEDESVIIPRGRNGTGGPRGGAANDNMTDASSIRRQRSSSTINTYYDKSKVPLSISQQTASSAMAKGLPAKANALLDMEGSYDIQPKPRKKKPSRLDLSHLLPKNMSSRHLTPPDAVRKKLVLGPDMMTRSPSVMSISPDLSSPHAQQLGDRTLRKKLTVETLRDHRLEPMASLEPPRMRTASSVNELHNLYEHYEQRSFDEMMGTEPGGASSGAASPRSGPSHPSAPGGREFLSPYSNLASRAAPASRDGSNSQASGVETATTSLMTPSSLKSRPTDSASISSRHTRTSKASKRTDRSMTDFDLRQNSVLSLSSDSEDDYDDRPNTSLSSAARRPSDSLPSPSSPNLNSFPQPPSPQTIDANSTNLPLRRAGPASPNRTQFSEAESSLSNTKVTPPKIAARTSSLSASSGGTRSAAATSRFSLASTATANSATMGPSLSSARSDDTLREFRPIALIPAKGFHYQRNSQQQSPYRRTSTRLSNVSDQSRPLSPTSIDFYLQSQHNSMAFDSDSIRSGSIGGAGGASFRSSIDGNVAVDDGNGRFIAVTRQEEMLLAALRNKRAQMRDEIIAEFEEDHDDIRDAEDVPLHRQQPQHHSAQGTLQHSQNTPIHSLPAKQRLSSDSKRSSGGRHVSRNSSLSTVRLASLPEQPYVEQQHQQPLQPRPSVQSLRKKSSNLSTRSSHKEEQVLLYINHRDHPARQTGAIDLPEPSPDLDDFSDFDYLAGDLAAASGTTTTSDTSSTSVSGSARSRTSSQLRATDLFPAVPTSAAGRNKTTTTTTTLPKSRFNPIQPKSRSIEDVHVRIRGDGSGNNSSSSGDGGGHHPDDDDADIPRPDSPISPVADLPLRTSQLPKKKQVRLSAVGYRPMEAGLWGDDG</sequence>
<evidence type="ECO:0000313" key="4">
    <source>
        <dbReference type="Proteomes" id="UP001174691"/>
    </source>
</evidence>
<dbReference type="EMBL" id="JANBVN010000081">
    <property type="protein sequence ID" value="KAJ9149192.1"/>
    <property type="molecule type" value="Genomic_DNA"/>
</dbReference>
<keyword evidence="4" id="KW-1185">Reference proteome</keyword>
<feature type="compositionally biased region" description="Low complexity" evidence="2">
    <location>
        <begin position="429"/>
        <end position="452"/>
    </location>
</feature>
<feature type="region of interest" description="Disordered" evidence="2">
    <location>
        <begin position="234"/>
        <end position="254"/>
    </location>
</feature>
<feature type="region of interest" description="Disordered" evidence="2">
    <location>
        <begin position="831"/>
        <end position="976"/>
    </location>
</feature>
<feature type="compositionally biased region" description="Polar residues" evidence="2">
    <location>
        <begin position="566"/>
        <end position="590"/>
    </location>
</feature>